<accession>A0A4U6BM67</accession>
<gene>
    <name evidence="2" type="ORF">YH63_008215</name>
</gene>
<dbReference type="AlphaFoldDB" id="A0A4U6BM67"/>
<evidence type="ECO:0000313" key="3">
    <source>
        <dbReference type="Proteomes" id="UP000034832"/>
    </source>
</evidence>
<feature type="region of interest" description="Disordered" evidence="1">
    <location>
        <begin position="341"/>
        <end position="367"/>
    </location>
</feature>
<proteinExistence type="predicted"/>
<evidence type="ECO:0000313" key="2">
    <source>
        <dbReference type="EMBL" id="TKT71399.1"/>
    </source>
</evidence>
<keyword evidence="3" id="KW-1185">Reference proteome</keyword>
<feature type="region of interest" description="Disordered" evidence="1">
    <location>
        <begin position="459"/>
        <end position="582"/>
    </location>
</feature>
<reference evidence="2" key="1">
    <citation type="submission" date="2019-04" db="EMBL/GenBank/DDBJ databases">
        <title>Whole genome sequencing of cave bacteria.</title>
        <authorList>
            <person name="Gan H.M."/>
            <person name="Barton H."/>
            <person name="Savka M.A."/>
        </authorList>
    </citation>
    <scope>NUCLEOTIDE SEQUENCE [LARGE SCALE GENOMIC DNA]</scope>
    <source>
        <strain evidence="2">LC387</strain>
    </source>
</reference>
<protein>
    <submittedName>
        <fullName evidence="2">Uncharacterized protein</fullName>
    </submittedName>
</protein>
<name>A0A4U6BM67_9BRAD</name>
<feature type="compositionally biased region" description="Low complexity" evidence="1">
    <location>
        <begin position="357"/>
        <end position="367"/>
    </location>
</feature>
<feature type="compositionally biased region" description="Polar residues" evidence="1">
    <location>
        <begin position="493"/>
        <end position="513"/>
    </location>
</feature>
<sequence length="629" mass="68372">MAPKSLVAAFFGRESESAQTDDGENMNRAPLIRTRAQAANSNRRIALDHNLADRLERRGVRAYKAGAPEYYVDLATKGEFIESRGRPLVNSALFGSQYILEVMRLRRELISYERQHGRADNIVSITIRPRRDLHDPATGELLLDPRGNTPVRSLRRAHTLTRTEIQGALEYMQSDGCQWLRPLVVGRHWDPLDGGAAFDIHAHVTAQIDPNHSSAVVDYLYGKFGSDRVWLSWVEEPGVRRDLIATACYPVAKLANRGFSDVTDKHLREFFEQTTRLRRFDVVGPLRGARSKRSKSTSTGLAAELAAIAAKSDELLDAMSADEILTPVDEIDDTIVSAEAQRDRSPMVSPSESRAFGTTDGTGAGDTATGRSPRLICYQFAYIGQTLRWVARVADYTGWNDLASRYDLRRDIAYAEELAAQAAHLLYLTPVTPESSTDESTVLESLINYETLNEWDRQPEAATQASKSGHPTAEPQSHQSAGGKSQPEPEAATQASKSGHPTAEPQSHQSAGGKSQPEPEAATQASKSGHPTAEPQSHQSAGGKSQPEPEAVTQASKSRHLTAPQILTPESGGMPRSMGSGNNLEEMITVELKVEGGSGSTTASVKIALPPSLFAHRGSANSLPPSAPM</sequence>
<feature type="compositionally biased region" description="Polar residues" evidence="1">
    <location>
        <begin position="461"/>
        <end position="483"/>
    </location>
</feature>
<feature type="compositionally biased region" description="Polar residues" evidence="1">
    <location>
        <begin position="523"/>
        <end position="543"/>
    </location>
</feature>
<dbReference type="Proteomes" id="UP000034832">
    <property type="component" value="Unassembled WGS sequence"/>
</dbReference>
<organism evidence="2 3">
    <name type="scientific">Afipia massiliensis</name>
    <dbReference type="NCBI Taxonomy" id="211460"/>
    <lineage>
        <taxon>Bacteria</taxon>
        <taxon>Pseudomonadati</taxon>
        <taxon>Pseudomonadota</taxon>
        <taxon>Alphaproteobacteria</taxon>
        <taxon>Hyphomicrobiales</taxon>
        <taxon>Nitrobacteraceae</taxon>
        <taxon>Afipia</taxon>
    </lineage>
</organism>
<comment type="caution">
    <text evidence="2">The sequence shown here is derived from an EMBL/GenBank/DDBJ whole genome shotgun (WGS) entry which is preliminary data.</text>
</comment>
<evidence type="ECO:0000256" key="1">
    <source>
        <dbReference type="SAM" id="MobiDB-lite"/>
    </source>
</evidence>
<dbReference type="EMBL" id="LBIA02000001">
    <property type="protein sequence ID" value="TKT71399.1"/>
    <property type="molecule type" value="Genomic_DNA"/>
</dbReference>